<evidence type="ECO:0000256" key="2">
    <source>
        <dbReference type="ARBA" id="ARBA00022448"/>
    </source>
</evidence>
<dbReference type="GO" id="GO:0005886">
    <property type="term" value="C:plasma membrane"/>
    <property type="evidence" value="ECO:0007669"/>
    <property type="project" value="UniProtKB-SubCell"/>
</dbReference>
<dbReference type="NCBIfam" id="TIGR00830">
    <property type="entry name" value="PTBA"/>
    <property type="match status" value="1"/>
</dbReference>
<dbReference type="InterPro" id="IPR050558">
    <property type="entry name" value="PTS_Sugar-Specific_Components"/>
</dbReference>
<keyword evidence="6" id="KW-0598">Phosphotransferase system</keyword>
<dbReference type="PANTHER" id="PTHR30175:SF1">
    <property type="entry name" value="PTS SYSTEM ARBUTIN-, CELLOBIOSE-, AND SALICIN-SPECIFIC EIIBC COMPONENT-RELATED"/>
    <property type="match status" value="1"/>
</dbReference>
<evidence type="ECO:0000259" key="14">
    <source>
        <dbReference type="PROSITE" id="PS51098"/>
    </source>
</evidence>
<comment type="subcellular location">
    <subcellularLocation>
        <location evidence="1">Cell membrane</location>
        <topology evidence="1">Multi-pass membrane protein</topology>
    </subcellularLocation>
</comment>
<feature type="transmembrane region" description="Helical" evidence="12">
    <location>
        <begin position="248"/>
        <end position="269"/>
    </location>
</feature>
<organism evidence="16 17">
    <name type="scientific">Mediterraneibacter gnavus</name>
    <name type="common">Ruminococcus gnavus</name>
    <dbReference type="NCBI Taxonomy" id="33038"/>
    <lineage>
        <taxon>Bacteria</taxon>
        <taxon>Bacillati</taxon>
        <taxon>Bacillota</taxon>
        <taxon>Clostridia</taxon>
        <taxon>Lachnospirales</taxon>
        <taxon>Lachnospiraceae</taxon>
        <taxon>Mediterraneibacter</taxon>
    </lineage>
</organism>
<dbReference type="PROSITE" id="PS51093">
    <property type="entry name" value="PTS_EIIA_TYPE_1"/>
    <property type="match status" value="1"/>
</dbReference>
<evidence type="ECO:0000256" key="4">
    <source>
        <dbReference type="ARBA" id="ARBA00022597"/>
    </source>
</evidence>
<gene>
    <name evidence="16" type="ORF">G4981_13485</name>
</gene>
<proteinExistence type="predicted"/>
<dbReference type="Pfam" id="PF00367">
    <property type="entry name" value="PTS_EIIB"/>
    <property type="match status" value="1"/>
</dbReference>
<keyword evidence="10 12" id="KW-0472">Membrane</keyword>
<dbReference type="SUPFAM" id="SSF55604">
    <property type="entry name" value="Glucose permease domain IIB"/>
    <property type="match status" value="1"/>
</dbReference>
<dbReference type="Proteomes" id="UP001296581">
    <property type="component" value="Unassembled WGS sequence"/>
</dbReference>
<dbReference type="SUPFAM" id="SSF51261">
    <property type="entry name" value="Duplicated hybrid motif"/>
    <property type="match status" value="1"/>
</dbReference>
<keyword evidence="4" id="KW-0762">Sugar transport</keyword>
<feature type="transmembrane region" description="Helical" evidence="12">
    <location>
        <begin position="359"/>
        <end position="377"/>
    </location>
</feature>
<feature type="domain" description="PTS EIIC type-1" evidence="15">
    <location>
        <begin position="116"/>
        <end position="473"/>
    </location>
</feature>
<evidence type="ECO:0000256" key="1">
    <source>
        <dbReference type="ARBA" id="ARBA00004651"/>
    </source>
</evidence>
<keyword evidence="2" id="KW-0813">Transport</keyword>
<keyword evidence="8" id="KW-0418">Kinase</keyword>
<keyword evidence="5" id="KW-0808">Transferase</keyword>
<evidence type="ECO:0000313" key="17">
    <source>
        <dbReference type="Proteomes" id="UP001296581"/>
    </source>
</evidence>
<feature type="transmembrane region" description="Helical" evidence="12">
    <location>
        <begin position="327"/>
        <end position="347"/>
    </location>
</feature>
<feature type="transmembrane region" description="Helical" evidence="12">
    <location>
        <begin position="114"/>
        <end position="147"/>
    </location>
</feature>
<keyword evidence="3" id="KW-1003">Cell membrane</keyword>
<dbReference type="InterPro" id="IPR001996">
    <property type="entry name" value="PTS_IIB_1"/>
</dbReference>
<accession>A0AB36DIU3</accession>
<reference evidence="16" key="1">
    <citation type="journal article" date="2020" name="Cell Host Microbe">
        <title>Functional and Genomic Variation between Human-Derived Isolates of Lachnospiraceae Reveals Inter- and Intra-Species Diversity.</title>
        <authorList>
            <person name="Sorbara M.T."/>
            <person name="Littmann E.R."/>
            <person name="Fontana E."/>
            <person name="Moody T.U."/>
            <person name="Kohout C.E."/>
            <person name="Gjonbalaj M."/>
            <person name="Eaton V."/>
            <person name="Seok R."/>
            <person name="Leiner I.M."/>
            <person name="Pamer E.G."/>
        </authorList>
    </citation>
    <scope>NUCLEOTIDE SEQUENCE</scope>
    <source>
        <strain evidence="16">MSK.11.9</strain>
    </source>
</reference>
<evidence type="ECO:0000256" key="11">
    <source>
        <dbReference type="PROSITE-ProRule" id="PRU00421"/>
    </source>
</evidence>
<feature type="transmembrane region" description="Helical" evidence="12">
    <location>
        <begin position="289"/>
        <end position="315"/>
    </location>
</feature>
<feature type="domain" description="PTS EIIB type-1" evidence="14">
    <location>
        <begin position="14"/>
        <end position="96"/>
    </location>
</feature>
<evidence type="ECO:0000313" key="16">
    <source>
        <dbReference type="EMBL" id="NSI66270.1"/>
    </source>
</evidence>
<name>A0AB36DIU3_MEDGN</name>
<feature type="domain" description="PTS EIIA type-1" evidence="13">
    <location>
        <begin position="508"/>
        <end position="612"/>
    </location>
</feature>
<feature type="active site" description="Phosphocysteine intermediate; for EIIB activity" evidence="11">
    <location>
        <position position="36"/>
    </location>
</feature>
<dbReference type="InterPro" id="IPR011055">
    <property type="entry name" value="Dup_hybrid_motif"/>
</dbReference>
<sequence length="638" mass="69426">MKTVYKEDDMGKYSSLAADIIKNVGGKENVESLRHCVTRLRFRLIDESIANDEVIKNMDGVVTVMKAMGEYMVVIGEHVADVYDEVCSQLGLDAMQAENKEQKNAKKKSPLEKVLGTIMGGMGLTLHLLCACGIIKGLLVLLTFVGIKPTDGIYMLMNAAGDCFFYFLPLILGFNFAKKFQIDPFFGLILAAAMCYPAIQNVDINLWGYVVNTTYTSTFLPILFGLLAAVPLYKWFDKVLPKMIKGFMTPMLTLIIIFPLTFIVIGPLANMIGAGLNVVLTSICEFSPLLAGLILGGCWQIFVLFGIHGVLTIFAFMDLLAGNPSQLLAFSYGASFATCGVLLSIILKTKDAKLKEVALPSFISAIFGVTEPGTYGVTLPRKKMFAICCIGGAASGVVVALSNLAMYSYAGMGIIGLLGFINPDGPNFIGIALSAIVPFVVSFVLGMLVYKDSDYEYLNDVVETDIKSVSKEEKTEEKKEAAPALLKEKEMLAMPADGMIKPLSEAADEAFANEALGKGCLVIPENGNVYAPFDGTVRVLFPTKHAIGLASEGGCEALIHIGINTVNLDGKYFETHVQQGDCVKKGQLLVSFEKEKIEQEGYSCEIPVIITNTDEYLDIVEKDHDRHVHGEDMLHVIR</sequence>
<keyword evidence="7 12" id="KW-0812">Transmembrane</keyword>
<dbReference type="InterPro" id="IPR018113">
    <property type="entry name" value="PTrfase_EIIB_Cys"/>
</dbReference>
<dbReference type="GO" id="GO:0016301">
    <property type="term" value="F:kinase activity"/>
    <property type="evidence" value="ECO:0007669"/>
    <property type="project" value="UniProtKB-KW"/>
</dbReference>
<dbReference type="GO" id="GO:0090589">
    <property type="term" value="F:protein-phosphocysteine-trehalose phosphotransferase system transporter activity"/>
    <property type="evidence" value="ECO:0007669"/>
    <property type="project" value="TreeGrafter"/>
</dbReference>
<dbReference type="PROSITE" id="PS00371">
    <property type="entry name" value="PTS_EIIA_TYPE_1_HIS"/>
    <property type="match status" value="1"/>
</dbReference>
<dbReference type="InterPro" id="IPR001127">
    <property type="entry name" value="PTS_EIIA_1_perm"/>
</dbReference>
<dbReference type="AlphaFoldDB" id="A0AB36DIU3"/>
<evidence type="ECO:0000259" key="13">
    <source>
        <dbReference type="PROSITE" id="PS51093"/>
    </source>
</evidence>
<dbReference type="Gene3D" id="3.30.1360.60">
    <property type="entry name" value="Glucose permease domain IIB"/>
    <property type="match status" value="1"/>
</dbReference>
<feature type="transmembrane region" description="Helical" evidence="12">
    <location>
        <begin position="182"/>
        <end position="199"/>
    </location>
</feature>
<evidence type="ECO:0000256" key="5">
    <source>
        <dbReference type="ARBA" id="ARBA00022679"/>
    </source>
</evidence>
<dbReference type="InterPro" id="IPR036878">
    <property type="entry name" value="Glu_permease_IIB"/>
</dbReference>
<evidence type="ECO:0000256" key="6">
    <source>
        <dbReference type="ARBA" id="ARBA00022683"/>
    </source>
</evidence>
<dbReference type="GO" id="GO:0009401">
    <property type="term" value="P:phosphoenolpyruvate-dependent sugar phosphotransferase system"/>
    <property type="evidence" value="ECO:0007669"/>
    <property type="project" value="UniProtKB-KW"/>
</dbReference>
<dbReference type="InterPro" id="IPR003352">
    <property type="entry name" value="PTS_EIIC"/>
</dbReference>
<dbReference type="CDD" id="cd00212">
    <property type="entry name" value="PTS_IIB_glc"/>
    <property type="match status" value="1"/>
</dbReference>
<feature type="transmembrane region" description="Helical" evidence="12">
    <location>
        <begin position="153"/>
        <end position="175"/>
    </location>
</feature>
<feature type="transmembrane region" description="Helical" evidence="12">
    <location>
        <begin position="384"/>
        <end position="408"/>
    </location>
</feature>
<reference evidence="16" key="2">
    <citation type="submission" date="2020-02" db="EMBL/GenBank/DDBJ databases">
        <authorList>
            <person name="Littmann E."/>
            <person name="Sorbara M."/>
        </authorList>
    </citation>
    <scope>NUCLEOTIDE SEQUENCE</scope>
    <source>
        <strain evidence="16">MSK.11.9</strain>
    </source>
</reference>
<keyword evidence="9 12" id="KW-1133">Transmembrane helix</keyword>
<dbReference type="GO" id="GO:0015771">
    <property type="term" value="P:trehalose transport"/>
    <property type="evidence" value="ECO:0007669"/>
    <property type="project" value="TreeGrafter"/>
</dbReference>
<dbReference type="Gene3D" id="2.70.70.10">
    <property type="entry name" value="Glucose Permease (Domain IIA)"/>
    <property type="match status" value="1"/>
</dbReference>
<evidence type="ECO:0000259" key="15">
    <source>
        <dbReference type="PROSITE" id="PS51103"/>
    </source>
</evidence>
<evidence type="ECO:0000256" key="8">
    <source>
        <dbReference type="ARBA" id="ARBA00022777"/>
    </source>
</evidence>
<evidence type="ECO:0000256" key="3">
    <source>
        <dbReference type="ARBA" id="ARBA00022475"/>
    </source>
</evidence>
<dbReference type="EMBL" id="JAAIRY010000029">
    <property type="protein sequence ID" value="NSI66270.1"/>
    <property type="molecule type" value="Genomic_DNA"/>
</dbReference>
<evidence type="ECO:0000256" key="9">
    <source>
        <dbReference type="ARBA" id="ARBA00022989"/>
    </source>
</evidence>
<dbReference type="PROSITE" id="PS51098">
    <property type="entry name" value="PTS_EIIB_TYPE_1"/>
    <property type="match status" value="1"/>
</dbReference>
<feature type="transmembrane region" description="Helical" evidence="12">
    <location>
        <begin position="219"/>
        <end position="236"/>
    </location>
</feature>
<dbReference type="PROSITE" id="PS51103">
    <property type="entry name" value="PTS_EIIC_TYPE_1"/>
    <property type="match status" value="1"/>
</dbReference>
<dbReference type="Pfam" id="PF02378">
    <property type="entry name" value="PTS_EIIC"/>
    <property type="match status" value="1"/>
</dbReference>
<protein>
    <submittedName>
        <fullName evidence="16">PTS transporter subunit EIIC</fullName>
    </submittedName>
</protein>
<dbReference type="PROSITE" id="PS01035">
    <property type="entry name" value="PTS_EIIB_TYPE_1_CYS"/>
    <property type="match status" value="1"/>
</dbReference>
<dbReference type="PANTHER" id="PTHR30175">
    <property type="entry name" value="PHOSPHOTRANSFERASE SYSTEM TRANSPORT PROTEIN"/>
    <property type="match status" value="1"/>
</dbReference>
<dbReference type="InterPro" id="IPR013013">
    <property type="entry name" value="PTS_EIIC_1"/>
</dbReference>
<dbReference type="FunFam" id="2.70.70.10:FF:000001">
    <property type="entry name" value="PTS system glucose-specific IIA component"/>
    <property type="match status" value="1"/>
</dbReference>
<dbReference type="GO" id="GO:0008982">
    <property type="term" value="F:protein-N(PI)-phosphohistidine-sugar phosphotransferase activity"/>
    <property type="evidence" value="ECO:0007669"/>
    <property type="project" value="InterPro"/>
</dbReference>
<comment type="caution">
    <text evidence="16">The sequence shown here is derived from an EMBL/GenBank/DDBJ whole genome shotgun (WGS) entry which is preliminary data.</text>
</comment>
<evidence type="ECO:0000256" key="7">
    <source>
        <dbReference type="ARBA" id="ARBA00022692"/>
    </source>
</evidence>
<dbReference type="Pfam" id="PF00358">
    <property type="entry name" value="PTS_EIIA_1"/>
    <property type="match status" value="1"/>
</dbReference>
<evidence type="ECO:0000256" key="10">
    <source>
        <dbReference type="ARBA" id="ARBA00023136"/>
    </source>
</evidence>
<evidence type="ECO:0000256" key="12">
    <source>
        <dbReference type="SAM" id="Phobius"/>
    </source>
</evidence>
<feature type="transmembrane region" description="Helical" evidence="12">
    <location>
        <begin position="428"/>
        <end position="450"/>
    </location>
</feature>